<evidence type="ECO:0000313" key="1">
    <source>
        <dbReference type="EMBL" id="QQP37015.1"/>
    </source>
</evidence>
<reference evidence="2" key="1">
    <citation type="submission" date="2021-01" db="EMBL/GenBank/DDBJ databases">
        <title>Caligus Genome Assembly.</title>
        <authorList>
            <person name="Gallardo-Escarate C."/>
        </authorList>
    </citation>
    <scope>NUCLEOTIDE SEQUENCE [LARGE SCALE GENOMIC DNA]</scope>
</reference>
<sequence length="143" mass="16113">TPDNFILDVFTTHIHDSDPFYQNLQTSELMGFVFKSPADLLSTPEEHPYTSILNYKVINAAESFNPKDWSNPSLHGTFNMPDNPYSSPKDSKPKIVDYVFLGSPLKYDIQVHDFHRPSFSRGASNNVSLSNHEPIGVNIEVNA</sequence>
<feature type="non-terminal residue" evidence="1">
    <location>
        <position position="1"/>
    </location>
</feature>
<dbReference type="Proteomes" id="UP000595437">
    <property type="component" value="Chromosome 16"/>
</dbReference>
<proteinExistence type="predicted"/>
<protein>
    <submittedName>
        <fullName evidence="1">Sphingomyelin phosphodiesterase 2</fullName>
    </submittedName>
</protein>
<accession>A0A7T8JX12</accession>
<name>A0A7T8JX12_CALRO</name>
<gene>
    <name evidence="1" type="ORF">FKW44_022296</name>
</gene>
<dbReference type="EMBL" id="CP045905">
    <property type="protein sequence ID" value="QQP37015.1"/>
    <property type="molecule type" value="Genomic_DNA"/>
</dbReference>
<keyword evidence="2" id="KW-1185">Reference proteome</keyword>
<dbReference type="AlphaFoldDB" id="A0A7T8JX12"/>
<evidence type="ECO:0000313" key="2">
    <source>
        <dbReference type="Proteomes" id="UP000595437"/>
    </source>
</evidence>
<organism evidence="1 2">
    <name type="scientific">Caligus rogercresseyi</name>
    <name type="common">Sea louse</name>
    <dbReference type="NCBI Taxonomy" id="217165"/>
    <lineage>
        <taxon>Eukaryota</taxon>
        <taxon>Metazoa</taxon>
        <taxon>Ecdysozoa</taxon>
        <taxon>Arthropoda</taxon>
        <taxon>Crustacea</taxon>
        <taxon>Multicrustacea</taxon>
        <taxon>Hexanauplia</taxon>
        <taxon>Copepoda</taxon>
        <taxon>Siphonostomatoida</taxon>
        <taxon>Caligidae</taxon>
        <taxon>Caligus</taxon>
    </lineage>
</organism>
<dbReference type="OrthoDB" id="387657at2759"/>